<dbReference type="EMBL" id="JAHLJV010000036">
    <property type="protein sequence ID" value="KAK1589834.1"/>
    <property type="molecule type" value="Genomic_DNA"/>
</dbReference>
<evidence type="ECO:0000313" key="1">
    <source>
        <dbReference type="EMBL" id="KAK1589834.1"/>
    </source>
</evidence>
<dbReference type="Proteomes" id="UP001230504">
    <property type="component" value="Unassembled WGS sequence"/>
</dbReference>
<accession>A0AAD8V4Y8</accession>
<name>A0AAD8V4Y8_9PEZI</name>
<reference evidence="1" key="1">
    <citation type="submission" date="2021-06" db="EMBL/GenBank/DDBJ databases">
        <title>Comparative genomics, transcriptomics and evolutionary studies reveal genomic signatures of adaptation to plant cell wall in hemibiotrophic fungi.</title>
        <authorList>
            <consortium name="DOE Joint Genome Institute"/>
            <person name="Baroncelli R."/>
            <person name="Diaz J.F."/>
            <person name="Benocci T."/>
            <person name="Peng M."/>
            <person name="Battaglia E."/>
            <person name="Haridas S."/>
            <person name="Andreopoulos W."/>
            <person name="Labutti K."/>
            <person name="Pangilinan J."/>
            <person name="Floch G.L."/>
            <person name="Makela M.R."/>
            <person name="Henrissat B."/>
            <person name="Grigoriev I.V."/>
            <person name="Crouch J.A."/>
            <person name="De Vries R.P."/>
            <person name="Sukno S.A."/>
            <person name="Thon M.R."/>
        </authorList>
    </citation>
    <scope>NUCLEOTIDE SEQUENCE</scope>
    <source>
        <strain evidence="1">CBS 125086</strain>
    </source>
</reference>
<evidence type="ECO:0000313" key="2">
    <source>
        <dbReference type="Proteomes" id="UP001230504"/>
    </source>
</evidence>
<organism evidence="1 2">
    <name type="scientific">Colletotrichum navitas</name>
    <dbReference type="NCBI Taxonomy" id="681940"/>
    <lineage>
        <taxon>Eukaryota</taxon>
        <taxon>Fungi</taxon>
        <taxon>Dikarya</taxon>
        <taxon>Ascomycota</taxon>
        <taxon>Pezizomycotina</taxon>
        <taxon>Sordariomycetes</taxon>
        <taxon>Hypocreomycetidae</taxon>
        <taxon>Glomerellales</taxon>
        <taxon>Glomerellaceae</taxon>
        <taxon>Colletotrichum</taxon>
        <taxon>Colletotrichum graminicola species complex</taxon>
    </lineage>
</organism>
<gene>
    <name evidence="1" type="ORF">LY79DRAFT_556425</name>
</gene>
<proteinExistence type="predicted"/>
<dbReference type="RefSeq" id="XP_060413371.1">
    <property type="nucleotide sequence ID" value="XM_060558017.1"/>
</dbReference>
<dbReference type="GeneID" id="85442257"/>
<comment type="caution">
    <text evidence="1">The sequence shown here is derived from an EMBL/GenBank/DDBJ whole genome shotgun (WGS) entry which is preliminary data.</text>
</comment>
<sequence length="77" mass="8520">MTLLLSLDTLRSHPAALVSIPIFLLPSPILAYAVHLDPSSISLRRDNKTLTAVRVEKHSVAVPQGPSPYRNHRVKQD</sequence>
<dbReference type="AlphaFoldDB" id="A0AAD8V4Y8"/>
<keyword evidence="2" id="KW-1185">Reference proteome</keyword>
<protein>
    <submittedName>
        <fullName evidence="1">Uncharacterized protein</fullName>
    </submittedName>
</protein>